<dbReference type="GO" id="GO:0016558">
    <property type="term" value="P:protein import into peroxisome matrix"/>
    <property type="evidence" value="ECO:0007669"/>
    <property type="project" value="TreeGrafter"/>
</dbReference>
<dbReference type="GO" id="GO:0005524">
    <property type="term" value="F:ATP binding"/>
    <property type="evidence" value="ECO:0007669"/>
    <property type="project" value="UniProtKB-KW"/>
</dbReference>
<feature type="region of interest" description="Disordered" evidence="11">
    <location>
        <begin position="188"/>
        <end position="269"/>
    </location>
</feature>
<reference evidence="13" key="2">
    <citation type="submission" date="2021-04" db="EMBL/GenBank/DDBJ databases">
        <authorList>
            <person name="Podell S."/>
        </authorList>
    </citation>
    <scope>NUCLEOTIDE SEQUENCE</scope>
    <source>
        <strain evidence="13">Hildebrandi</strain>
    </source>
</reference>
<comment type="similarity">
    <text evidence="2">Belongs to the AAA ATPase family.</text>
</comment>
<feature type="compositionally biased region" description="Basic and acidic residues" evidence="11">
    <location>
        <begin position="227"/>
        <end position="239"/>
    </location>
</feature>
<evidence type="ECO:0000256" key="11">
    <source>
        <dbReference type="SAM" id="MobiDB-lite"/>
    </source>
</evidence>
<accession>A0A9K3PC94</accession>
<comment type="catalytic activity">
    <reaction evidence="10">
        <text>ATP + H2O = ADP + phosphate + H(+)</text>
        <dbReference type="Rhea" id="RHEA:13065"/>
        <dbReference type="ChEBI" id="CHEBI:15377"/>
        <dbReference type="ChEBI" id="CHEBI:15378"/>
        <dbReference type="ChEBI" id="CHEBI:30616"/>
        <dbReference type="ChEBI" id="CHEBI:43474"/>
        <dbReference type="ChEBI" id="CHEBI:456216"/>
    </reaction>
    <physiologicalReaction direction="left-to-right" evidence="10">
        <dbReference type="Rhea" id="RHEA:13066"/>
    </physiologicalReaction>
</comment>
<organism evidence="13 14">
    <name type="scientific">Nitzschia inconspicua</name>
    <dbReference type="NCBI Taxonomy" id="303405"/>
    <lineage>
        <taxon>Eukaryota</taxon>
        <taxon>Sar</taxon>
        <taxon>Stramenopiles</taxon>
        <taxon>Ochrophyta</taxon>
        <taxon>Bacillariophyta</taxon>
        <taxon>Bacillariophyceae</taxon>
        <taxon>Bacillariophycidae</taxon>
        <taxon>Bacillariales</taxon>
        <taxon>Bacillariaceae</taxon>
        <taxon>Nitzschia</taxon>
    </lineage>
</organism>
<evidence type="ECO:0000256" key="6">
    <source>
        <dbReference type="ARBA" id="ARBA00022840"/>
    </source>
</evidence>
<keyword evidence="4" id="KW-0547">Nucleotide-binding</keyword>
<dbReference type="InterPro" id="IPR050168">
    <property type="entry name" value="AAA_ATPase_domain"/>
</dbReference>
<name>A0A9K3PC94_9STRA</name>
<dbReference type="EMBL" id="JAGRRH010000026">
    <property type="protein sequence ID" value="KAG7341456.1"/>
    <property type="molecule type" value="Genomic_DNA"/>
</dbReference>
<evidence type="ECO:0000256" key="10">
    <source>
        <dbReference type="ARBA" id="ARBA00048778"/>
    </source>
</evidence>
<sequence length="933" mass="103406">MTTSQFLRVSDFCRDRLEEEDDDKQGVSVRVSLLLWLPKKTIHEEKLTAPPRRKSCASVVRVSLAVLKQLQLQQDDVAFLSMKQHRKSAVRLELMEESEERQLLQKSTEHENGMELMAVCAPPIVATNLGVSPYTILQAINSDGQFPTGDRMFPQQLRPLSGSGSWTVLQGDYEISRTIESRSPDMAKHVKLRPFGRSTSKDGIYKPLSLQNNGSKRGGGDNNSHASAEEHNKSGDDATTRNNEWIYPSNAANQCSLDERDHGDGSATTDKAKQVEIAVTDSHTTFELDSTPLFAFVPRLPPLQLQATYFELAFWNQNNSTQPQRRSLSLKQESNKIPPHPNLKQVAEALIHQPPASRSEISYHDVSTQILHVVGTEVDHDLSQCIESASHLVGYQCLHIRGLAAFAYNQGHSLRQGGGLIDQLSGLSSALEYIHANRLEPCVLHLSNVDAELNAVDQPLQQEQQDRFWVKLMDGINRYHENQRHTVDEKKNKIGDQYATTPSLLVVLSTSSTLQPGPWMERLVFPSIKLSTPDDSYIRFLWNQAESNPQERNSELSEEMMVLLRGRSVQEIRTLYCELALKDTCTDCNTSSSIVESLQQICDVLDKGRRKATSTVSKISPVHWSDVGGLHHVRAEIMDAIELPLKHPHLFPASGGRSGILLFGPPGTGKTLVAKAVATECQLPFLSVKGPELLGSYVGESEANVRKVFASAREAASNNLPIPAAILFFDELDSLAPRRGGMDHGGGVMERVVASLLAELDGPSGSGNEDGDKEGRVFVLGATNRPDLLDPALLRPGRLDRLVYLGIATDDEERAKVLASQLQKMPLEADPVEMARSIVSHLPPRLSGADLAKVSSEAMLNAVQRLCTLAEEERTQQPHLTIDQILDNWGDERCTPIITMEDLLHASKECAPSVSEEELFRYEKLRESIKQES</sequence>
<dbReference type="SMART" id="SM00382">
    <property type="entry name" value="AAA"/>
    <property type="match status" value="1"/>
</dbReference>
<dbReference type="PANTHER" id="PTHR23077:SF9">
    <property type="entry name" value="PEROXISOMAL ATPASE PEX6"/>
    <property type="match status" value="1"/>
</dbReference>
<evidence type="ECO:0000256" key="8">
    <source>
        <dbReference type="ARBA" id="ARBA00034811"/>
    </source>
</evidence>
<evidence type="ECO:0000256" key="2">
    <source>
        <dbReference type="ARBA" id="ARBA00006914"/>
    </source>
</evidence>
<evidence type="ECO:0000313" key="14">
    <source>
        <dbReference type="Proteomes" id="UP000693970"/>
    </source>
</evidence>
<feature type="domain" description="AAA+ ATPase" evidence="12">
    <location>
        <begin position="656"/>
        <end position="809"/>
    </location>
</feature>
<dbReference type="InterPro" id="IPR003593">
    <property type="entry name" value="AAA+_ATPase"/>
</dbReference>
<proteinExistence type="inferred from homology"/>
<dbReference type="GO" id="GO:0005829">
    <property type="term" value="C:cytosol"/>
    <property type="evidence" value="ECO:0007669"/>
    <property type="project" value="TreeGrafter"/>
</dbReference>
<dbReference type="OrthoDB" id="2187at2759"/>
<dbReference type="InterPro" id="IPR003960">
    <property type="entry name" value="ATPase_AAA_CS"/>
</dbReference>
<keyword evidence="5" id="KW-0378">Hydrolase</keyword>
<keyword evidence="7" id="KW-0472">Membrane</keyword>
<dbReference type="GO" id="GO:0051301">
    <property type="term" value="P:cell division"/>
    <property type="evidence" value="ECO:0007669"/>
    <property type="project" value="UniProtKB-KW"/>
</dbReference>
<keyword evidence="13" id="KW-0131">Cell cycle</keyword>
<comment type="caution">
    <text evidence="13">The sequence shown here is derived from an EMBL/GenBank/DDBJ whole genome shotgun (WGS) entry which is preliminary data.</text>
</comment>
<protein>
    <recommendedName>
        <fullName evidence="8">Peroxisomal ATPase PEX6</fullName>
    </recommendedName>
    <alternativeName>
        <fullName evidence="9">Peroxin-6</fullName>
    </alternativeName>
</protein>
<keyword evidence="14" id="KW-1185">Reference proteome</keyword>
<evidence type="ECO:0000256" key="1">
    <source>
        <dbReference type="ARBA" id="ARBA00004370"/>
    </source>
</evidence>
<dbReference type="GO" id="GO:0016887">
    <property type="term" value="F:ATP hydrolysis activity"/>
    <property type="evidence" value="ECO:0007669"/>
    <property type="project" value="InterPro"/>
</dbReference>
<comment type="subcellular location">
    <subcellularLocation>
        <location evidence="1">Membrane</location>
    </subcellularLocation>
</comment>
<evidence type="ECO:0000256" key="3">
    <source>
        <dbReference type="ARBA" id="ARBA00022593"/>
    </source>
</evidence>
<evidence type="ECO:0000256" key="4">
    <source>
        <dbReference type="ARBA" id="ARBA00022741"/>
    </source>
</evidence>
<keyword evidence="3" id="KW-0962">Peroxisome biogenesis</keyword>
<keyword evidence="13" id="KW-0132">Cell division</keyword>
<dbReference type="AlphaFoldDB" id="A0A9K3PC94"/>
<evidence type="ECO:0000256" key="9">
    <source>
        <dbReference type="ARBA" id="ARBA00034920"/>
    </source>
</evidence>
<reference evidence="13" key="1">
    <citation type="journal article" date="2021" name="Sci. Rep.">
        <title>Diploid genomic architecture of Nitzschia inconspicua, an elite biomass production diatom.</title>
        <authorList>
            <person name="Oliver A."/>
            <person name="Podell S."/>
            <person name="Pinowska A."/>
            <person name="Traller J.C."/>
            <person name="Smith S.R."/>
            <person name="McClure R."/>
            <person name="Beliaev A."/>
            <person name="Bohutskyi P."/>
            <person name="Hill E.A."/>
            <person name="Rabines A."/>
            <person name="Zheng H."/>
            <person name="Allen L.Z."/>
            <person name="Kuo A."/>
            <person name="Grigoriev I.V."/>
            <person name="Allen A.E."/>
            <person name="Hazlebeck D."/>
            <person name="Allen E.E."/>
        </authorList>
    </citation>
    <scope>NUCLEOTIDE SEQUENCE</scope>
    <source>
        <strain evidence="13">Hildebrandi</strain>
    </source>
</reference>
<dbReference type="InterPro" id="IPR003959">
    <property type="entry name" value="ATPase_AAA_core"/>
</dbReference>
<dbReference type="Proteomes" id="UP000693970">
    <property type="component" value="Unassembled WGS sequence"/>
</dbReference>
<evidence type="ECO:0000313" key="13">
    <source>
        <dbReference type="EMBL" id="KAG7341456.1"/>
    </source>
</evidence>
<evidence type="ECO:0000256" key="7">
    <source>
        <dbReference type="ARBA" id="ARBA00023136"/>
    </source>
</evidence>
<gene>
    <name evidence="13" type="ORF">IV203_023408</name>
</gene>
<evidence type="ECO:0000256" key="5">
    <source>
        <dbReference type="ARBA" id="ARBA00022801"/>
    </source>
</evidence>
<dbReference type="PROSITE" id="PS00674">
    <property type="entry name" value="AAA"/>
    <property type="match status" value="1"/>
</dbReference>
<dbReference type="FunFam" id="3.40.50.300:FF:000109">
    <property type="entry name" value="Peroxisomal biogenesis factor 6"/>
    <property type="match status" value="1"/>
</dbReference>
<dbReference type="Pfam" id="PF00004">
    <property type="entry name" value="AAA"/>
    <property type="match status" value="1"/>
</dbReference>
<keyword evidence="6" id="KW-0067">ATP-binding</keyword>
<evidence type="ECO:0000259" key="12">
    <source>
        <dbReference type="SMART" id="SM00382"/>
    </source>
</evidence>
<feature type="compositionally biased region" description="Basic and acidic residues" evidence="11">
    <location>
        <begin position="257"/>
        <end position="269"/>
    </location>
</feature>
<dbReference type="PANTHER" id="PTHR23077">
    <property type="entry name" value="AAA-FAMILY ATPASE"/>
    <property type="match status" value="1"/>
</dbReference>
<dbReference type="GO" id="GO:0005778">
    <property type="term" value="C:peroxisomal membrane"/>
    <property type="evidence" value="ECO:0007669"/>
    <property type="project" value="TreeGrafter"/>
</dbReference>